<feature type="transmembrane region" description="Helical" evidence="9">
    <location>
        <begin position="31"/>
        <end position="49"/>
    </location>
</feature>
<dbReference type="InterPro" id="IPR000515">
    <property type="entry name" value="MetI-like"/>
</dbReference>
<dbReference type="Pfam" id="PF00528">
    <property type="entry name" value="BPD_transp_1"/>
    <property type="match status" value="1"/>
</dbReference>
<dbReference type="SUPFAM" id="SSF161098">
    <property type="entry name" value="MetI-like"/>
    <property type="match status" value="1"/>
</dbReference>
<reference evidence="11" key="1">
    <citation type="submission" date="2020-10" db="EMBL/GenBank/DDBJ databases">
        <authorList>
            <person name="Kadnikov V."/>
            <person name="Beletsky A.V."/>
            <person name="Mardanov A.V."/>
            <person name="Karnachuk O.V."/>
            <person name="Ravin N.V."/>
        </authorList>
    </citation>
    <scope>NUCLEOTIDE SEQUENCE</scope>
    <source>
        <strain evidence="11">Bu02</strain>
    </source>
</reference>
<evidence type="ECO:0000256" key="6">
    <source>
        <dbReference type="ARBA" id="ARBA00022970"/>
    </source>
</evidence>
<keyword evidence="4" id="KW-1003">Cell membrane</keyword>
<evidence type="ECO:0000256" key="5">
    <source>
        <dbReference type="ARBA" id="ARBA00022692"/>
    </source>
</evidence>
<accession>A0AAT9LF78</accession>
<sequence>MELYDGVAPLWGFVAGILPTLLKATGVTLKLTVLAMCVGLAIGTLAALMRISRNRLLSSLSLAYVTFFRGTPLVVQILIIYFALPQIGVKLDRFWSAVVALGINAGAYIAEIIRAAIESIDKGQMEAARSLGMSYGLAMRRVIIPQTYRRLLPPLGNEFIAMLKDTSLIALIGGEELTRAGQHIISATFRPWPVYLTVAGIYLSLTALFSCLVRFGERRLQQ</sequence>
<name>A0AAT9LF78_9FIRM</name>
<dbReference type="GO" id="GO:0022857">
    <property type="term" value="F:transmembrane transporter activity"/>
    <property type="evidence" value="ECO:0007669"/>
    <property type="project" value="InterPro"/>
</dbReference>
<evidence type="ECO:0000256" key="7">
    <source>
        <dbReference type="ARBA" id="ARBA00022989"/>
    </source>
</evidence>
<comment type="subcellular location">
    <subcellularLocation>
        <location evidence="1 9">Cell membrane</location>
        <topology evidence="1 9">Multi-pass membrane protein</topology>
    </subcellularLocation>
</comment>
<gene>
    <name evidence="11" type="ORF">IMF26_08740</name>
</gene>
<evidence type="ECO:0000256" key="3">
    <source>
        <dbReference type="ARBA" id="ARBA00022448"/>
    </source>
</evidence>
<evidence type="ECO:0000259" key="10">
    <source>
        <dbReference type="PROSITE" id="PS50928"/>
    </source>
</evidence>
<dbReference type="PANTHER" id="PTHR30614">
    <property type="entry name" value="MEMBRANE COMPONENT OF AMINO ACID ABC TRANSPORTER"/>
    <property type="match status" value="1"/>
</dbReference>
<feature type="transmembrane region" description="Helical" evidence="9">
    <location>
        <begin position="192"/>
        <end position="213"/>
    </location>
</feature>
<protein>
    <submittedName>
        <fullName evidence="11">Amino acid ABC transporter permease</fullName>
    </submittedName>
</protein>
<feature type="transmembrane region" description="Helical" evidence="9">
    <location>
        <begin position="94"/>
        <end position="117"/>
    </location>
</feature>
<comment type="similarity">
    <text evidence="2">Belongs to the binding-protein-dependent transport system permease family. HisMQ subfamily.</text>
</comment>
<keyword evidence="6" id="KW-0029">Amino-acid transport</keyword>
<dbReference type="PROSITE" id="PS50928">
    <property type="entry name" value="ABC_TM1"/>
    <property type="match status" value="1"/>
</dbReference>
<dbReference type="KEGG" id="fcz:IMF26_08740"/>
<dbReference type="AlphaFoldDB" id="A0AAT9LF78"/>
<keyword evidence="5 9" id="KW-0812">Transmembrane</keyword>
<reference evidence="11" key="2">
    <citation type="journal article" date="2023" name="Biology">
        <title>Prokaryotic Life Associated with Coal-Fire Gas Vents Revealed by Metagenomics.</title>
        <authorList>
            <person name="Kadnikov V.V."/>
            <person name="Mardanov A.V."/>
            <person name="Beletsky A.V."/>
            <person name="Karnachuk O.V."/>
            <person name="Ravin N.V."/>
        </authorList>
    </citation>
    <scope>NUCLEOTIDE SEQUENCE</scope>
    <source>
        <strain evidence="11">Bu02</strain>
    </source>
</reference>
<dbReference type="FunFam" id="1.10.3720.10:FF:000033">
    <property type="entry name" value="Polar amino acid ABC transporter permease"/>
    <property type="match status" value="1"/>
</dbReference>
<proteinExistence type="inferred from homology"/>
<dbReference type="InterPro" id="IPR035906">
    <property type="entry name" value="MetI-like_sf"/>
</dbReference>
<keyword evidence="8 9" id="KW-0472">Membrane</keyword>
<keyword evidence="3 9" id="KW-0813">Transport</keyword>
<dbReference type="EMBL" id="CP062796">
    <property type="protein sequence ID" value="QUL99672.1"/>
    <property type="molecule type" value="Genomic_DNA"/>
</dbReference>
<dbReference type="NCBIfam" id="TIGR01726">
    <property type="entry name" value="HEQRo_perm_3TM"/>
    <property type="match status" value="1"/>
</dbReference>
<evidence type="ECO:0000256" key="9">
    <source>
        <dbReference type="RuleBase" id="RU363032"/>
    </source>
</evidence>
<dbReference type="InterPro" id="IPR043429">
    <property type="entry name" value="ArtM/GltK/GlnP/TcyL/YhdX-like"/>
</dbReference>
<organism evidence="11">
    <name type="scientific">Candidatus Fermentithermobacillus carboniphilus</name>
    <dbReference type="NCBI Taxonomy" id="3085328"/>
    <lineage>
        <taxon>Bacteria</taxon>
        <taxon>Bacillati</taxon>
        <taxon>Bacillota</taxon>
        <taxon>Candidatus Fermentithermobacillia</taxon>
        <taxon>Candidatus Fermentithermobacillales</taxon>
        <taxon>Candidatus Fermentithermobacillaceae</taxon>
        <taxon>Candidatus Fermentithermobacillus</taxon>
    </lineage>
</organism>
<evidence type="ECO:0000256" key="4">
    <source>
        <dbReference type="ARBA" id="ARBA00022475"/>
    </source>
</evidence>
<dbReference type="GO" id="GO:0043190">
    <property type="term" value="C:ATP-binding cassette (ABC) transporter complex"/>
    <property type="evidence" value="ECO:0007669"/>
    <property type="project" value="InterPro"/>
</dbReference>
<evidence type="ECO:0000256" key="2">
    <source>
        <dbReference type="ARBA" id="ARBA00010072"/>
    </source>
</evidence>
<feature type="domain" description="ABC transmembrane type-1" evidence="10">
    <location>
        <begin position="25"/>
        <end position="213"/>
    </location>
</feature>
<dbReference type="GO" id="GO:0006865">
    <property type="term" value="P:amino acid transport"/>
    <property type="evidence" value="ECO:0007669"/>
    <property type="project" value="UniProtKB-KW"/>
</dbReference>
<dbReference type="InterPro" id="IPR010065">
    <property type="entry name" value="AA_ABC_transptr_permease_3TM"/>
</dbReference>
<dbReference type="Gene3D" id="1.10.3720.10">
    <property type="entry name" value="MetI-like"/>
    <property type="match status" value="1"/>
</dbReference>
<keyword evidence="7 9" id="KW-1133">Transmembrane helix</keyword>
<evidence type="ECO:0000313" key="11">
    <source>
        <dbReference type="EMBL" id="QUL99672.1"/>
    </source>
</evidence>
<dbReference type="CDD" id="cd06261">
    <property type="entry name" value="TM_PBP2"/>
    <property type="match status" value="1"/>
</dbReference>
<feature type="transmembrane region" description="Helical" evidence="9">
    <location>
        <begin position="61"/>
        <end position="82"/>
    </location>
</feature>
<evidence type="ECO:0000256" key="1">
    <source>
        <dbReference type="ARBA" id="ARBA00004651"/>
    </source>
</evidence>
<evidence type="ECO:0000256" key="8">
    <source>
        <dbReference type="ARBA" id="ARBA00023136"/>
    </source>
</evidence>
<dbReference type="PANTHER" id="PTHR30614:SF20">
    <property type="entry name" value="GLUTAMINE TRANSPORT SYSTEM PERMEASE PROTEIN GLNP"/>
    <property type="match status" value="1"/>
</dbReference>